<evidence type="ECO:0000259" key="2">
    <source>
        <dbReference type="Pfam" id="PF07589"/>
    </source>
</evidence>
<accession>A0A1L9QXB5</accession>
<reference evidence="3" key="1">
    <citation type="submission" date="2016-10" db="EMBL/GenBank/DDBJ databases">
        <title>CRISPR-Cas defence system in Roseofilum reptotaenium: evidence of a bacteriophage-cyanobacterium arms race in the coral black band disease.</title>
        <authorList>
            <person name="Buerger P."/>
            <person name="Wood-Charlson E.M."/>
            <person name="Weynberg K.D."/>
            <person name="Willis B."/>
            <person name="Van Oppen M.J."/>
        </authorList>
    </citation>
    <scope>NUCLEOTIDE SEQUENCE [LARGE SCALE GENOMIC DNA]</scope>
    <source>
        <strain evidence="3">AO1-A</strain>
    </source>
</reference>
<keyword evidence="1" id="KW-0732">Signal</keyword>
<dbReference type="NCBIfam" id="TIGR02595">
    <property type="entry name" value="PEP_CTERM"/>
    <property type="match status" value="1"/>
</dbReference>
<proteinExistence type="predicted"/>
<evidence type="ECO:0000313" key="3">
    <source>
        <dbReference type="EMBL" id="OJJ27252.1"/>
    </source>
</evidence>
<dbReference type="AlphaFoldDB" id="A0A1L9QXB5"/>
<dbReference type="Pfam" id="PF07589">
    <property type="entry name" value="PEP-CTERM"/>
    <property type="match status" value="1"/>
</dbReference>
<keyword evidence="4" id="KW-1185">Reference proteome</keyword>
<feature type="signal peptide" evidence="1">
    <location>
        <begin position="1"/>
        <end position="26"/>
    </location>
</feature>
<comment type="caution">
    <text evidence="3">The sequence shown here is derived from an EMBL/GenBank/DDBJ whole genome shotgun (WGS) entry which is preliminary data.</text>
</comment>
<organism evidence="3 4">
    <name type="scientific">Roseofilum reptotaenium AO1-A</name>
    <dbReference type="NCBI Taxonomy" id="1925591"/>
    <lineage>
        <taxon>Bacteria</taxon>
        <taxon>Bacillati</taxon>
        <taxon>Cyanobacteriota</taxon>
        <taxon>Cyanophyceae</taxon>
        <taxon>Desertifilales</taxon>
        <taxon>Desertifilaceae</taxon>
        <taxon>Roseofilum</taxon>
    </lineage>
</organism>
<evidence type="ECO:0000256" key="1">
    <source>
        <dbReference type="SAM" id="SignalP"/>
    </source>
</evidence>
<protein>
    <recommendedName>
        <fullName evidence="2">Ice-binding protein C-terminal domain-containing protein</fullName>
    </recommendedName>
</protein>
<evidence type="ECO:0000313" key="4">
    <source>
        <dbReference type="Proteomes" id="UP000183940"/>
    </source>
</evidence>
<feature type="chain" id="PRO_5012928231" description="Ice-binding protein C-terminal domain-containing protein" evidence="1">
    <location>
        <begin position="27"/>
        <end position="225"/>
    </location>
</feature>
<sequence>MHQATAKLSAIALTATLGFLATPAEAYTLAGSSADWSNPESSRFSDIDQGTYGGYEAILWGGLFDKPHEKSGLGYKGKTDVDFELGEAFKVGHILHQNEQTPFLTKFKGVDLSLTLDFALPDFEETLNFDLTVDETFNLFWNRPDKVKIDPASISAMVEADGMKYQLDLWFGNVENVNGTLITKEGKSKKRGVWAKVQKVPEPATVLGLLSVGLIGMSLKRKQEC</sequence>
<dbReference type="EMBL" id="MLAW01000002">
    <property type="protein sequence ID" value="OJJ27252.1"/>
    <property type="molecule type" value="Genomic_DNA"/>
</dbReference>
<gene>
    <name evidence="3" type="ORF">BI308_01840</name>
</gene>
<name>A0A1L9QXB5_9CYAN</name>
<dbReference type="InterPro" id="IPR013424">
    <property type="entry name" value="Ice-binding_C"/>
</dbReference>
<dbReference type="Proteomes" id="UP000183940">
    <property type="component" value="Unassembled WGS sequence"/>
</dbReference>
<feature type="domain" description="Ice-binding protein C-terminal" evidence="2">
    <location>
        <begin position="200"/>
        <end position="222"/>
    </location>
</feature>
<dbReference type="NCBIfam" id="NF038131">
    <property type="entry name" value="choice_anch_K"/>
    <property type="match status" value="1"/>
</dbReference>
<dbReference type="InterPro" id="IPR047995">
    <property type="entry name" value="Choice_anch_K"/>
</dbReference>
<dbReference type="STRING" id="1925591.BI308_01840"/>